<organism evidence="3 4">
    <name type="scientific">Botrytis hyacinthi</name>
    <dbReference type="NCBI Taxonomy" id="278943"/>
    <lineage>
        <taxon>Eukaryota</taxon>
        <taxon>Fungi</taxon>
        <taxon>Dikarya</taxon>
        <taxon>Ascomycota</taxon>
        <taxon>Pezizomycotina</taxon>
        <taxon>Leotiomycetes</taxon>
        <taxon>Helotiales</taxon>
        <taxon>Sclerotiniaceae</taxon>
        <taxon>Botrytis</taxon>
    </lineage>
</organism>
<feature type="compositionally biased region" description="Acidic residues" evidence="1">
    <location>
        <begin position="136"/>
        <end position="146"/>
    </location>
</feature>
<evidence type="ECO:0000256" key="1">
    <source>
        <dbReference type="SAM" id="MobiDB-lite"/>
    </source>
</evidence>
<sequence>MPPKSENPLTDKEKCFAAVFSQLLSDGKVPKLDYEKLAEDLGLPSAAAARIRLARMIAMIKDGTFGDLKIASSARSKKRDMEEAGIEDGVEGSNDVAATTKKQKPHAPRKKAGGAGGKPEKKIKEEKFMNGGEASGFDDLEDSDLV</sequence>
<accession>A0A4Z1GUV8</accession>
<evidence type="ECO:0000313" key="3">
    <source>
        <dbReference type="EMBL" id="TGO40686.1"/>
    </source>
</evidence>
<evidence type="ECO:0000313" key="4">
    <source>
        <dbReference type="Proteomes" id="UP000297814"/>
    </source>
</evidence>
<reference evidence="3 4" key="1">
    <citation type="submission" date="2017-12" db="EMBL/GenBank/DDBJ databases">
        <title>Comparative genomics of Botrytis spp.</title>
        <authorList>
            <person name="Valero-Jimenez C.A."/>
            <person name="Tapia P."/>
            <person name="Veloso J."/>
            <person name="Silva-Moreno E."/>
            <person name="Staats M."/>
            <person name="Valdes J.H."/>
            <person name="Van Kan J.A.L."/>
        </authorList>
    </citation>
    <scope>NUCLEOTIDE SEQUENCE [LARGE SCALE GENOMIC DNA]</scope>
    <source>
        <strain evidence="3 4">Bh0001</strain>
    </source>
</reference>
<feature type="region of interest" description="Disordered" evidence="1">
    <location>
        <begin position="72"/>
        <end position="146"/>
    </location>
</feature>
<comment type="caution">
    <text evidence="3">The sequence shown here is derived from an EMBL/GenBank/DDBJ whole genome shotgun (WGS) entry which is preliminary data.</text>
</comment>
<dbReference type="Proteomes" id="UP000297814">
    <property type="component" value="Unassembled WGS sequence"/>
</dbReference>
<dbReference type="AlphaFoldDB" id="A0A4Z1GUV8"/>
<keyword evidence="4" id="KW-1185">Reference proteome</keyword>
<protein>
    <recommendedName>
        <fullName evidence="2">Myb-like DNA-binding domain-containing protein</fullName>
    </recommendedName>
</protein>
<gene>
    <name evidence="3" type="ORF">BHYA_0033g00400</name>
</gene>
<evidence type="ECO:0000259" key="2">
    <source>
        <dbReference type="Pfam" id="PF22980"/>
    </source>
</evidence>
<dbReference type="InterPro" id="IPR054505">
    <property type="entry name" value="Myb_DNA-bind_8"/>
</dbReference>
<feature type="compositionally biased region" description="Basic and acidic residues" evidence="1">
    <location>
        <begin position="118"/>
        <end position="128"/>
    </location>
</feature>
<feature type="compositionally biased region" description="Basic residues" evidence="1">
    <location>
        <begin position="101"/>
        <end position="112"/>
    </location>
</feature>
<feature type="domain" description="Myb-like DNA-binding" evidence="2">
    <location>
        <begin position="29"/>
        <end position="60"/>
    </location>
</feature>
<dbReference type="Pfam" id="PF22980">
    <property type="entry name" value="Myb_DNA-bind_8"/>
    <property type="match status" value="1"/>
</dbReference>
<proteinExistence type="predicted"/>
<name>A0A4Z1GUV8_9HELO</name>
<dbReference type="EMBL" id="PQXK01000033">
    <property type="protein sequence ID" value="TGO40686.1"/>
    <property type="molecule type" value="Genomic_DNA"/>
</dbReference>